<feature type="domain" description="Cadherin" evidence="2">
    <location>
        <begin position="4829"/>
        <end position="4940"/>
    </location>
</feature>
<dbReference type="NCBIfam" id="NF033679">
    <property type="entry name" value="DNRLRE_dom"/>
    <property type="match status" value="1"/>
</dbReference>
<dbReference type="SMART" id="SM00710">
    <property type="entry name" value="PbH1"/>
    <property type="match status" value="14"/>
</dbReference>
<dbReference type="Proteomes" id="UP000807785">
    <property type="component" value="Unassembled WGS sequence"/>
</dbReference>
<feature type="domain" description="Cadherin" evidence="2">
    <location>
        <begin position="3913"/>
        <end position="4015"/>
    </location>
</feature>
<organism evidence="3 4">
    <name type="scientific">Candidatus Methylophosphatis roskildensis</name>
    <dbReference type="NCBI Taxonomy" id="2899263"/>
    <lineage>
        <taxon>Bacteria</taxon>
        <taxon>Pseudomonadati</taxon>
        <taxon>Pseudomonadota</taxon>
        <taxon>Betaproteobacteria</taxon>
        <taxon>Nitrosomonadales</taxon>
        <taxon>Sterolibacteriaceae</taxon>
        <taxon>Candidatus Methylophosphatis</taxon>
    </lineage>
</organism>
<dbReference type="CDD" id="cd11304">
    <property type="entry name" value="Cadherin_repeat"/>
    <property type="match status" value="3"/>
</dbReference>
<dbReference type="NCBIfam" id="TIGR01965">
    <property type="entry name" value="VCBS_repeat"/>
    <property type="match status" value="1"/>
</dbReference>
<dbReference type="GO" id="GO:0009653">
    <property type="term" value="P:anatomical structure morphogenesis"/>
    <property type="evidence" value="ECO:0007669"/>
    <property type="project" value="TreeGrafter"/>
</dbReference>
<dbReference type="InterPro" id="IPR006626">
    <property type="entry name" value="PbH1"/>
</dbReference>
<feature type="domain" description="Cadherin" evidence="2">
    <location>
        <begin position="4421"/>
        <end position="4517"/>
    </location>
</feature>
<sequence>MRKPAFFRRKPILEELEPRILYSADAQTALLGADDFFHQAEVRTLEPTASPSASTSVQFEAAEQRSHELVFIDKRVDDYQLLVDDLLSHNDGSRQVEIFLLDPNRDGVEQISQVLAQRHDIGAVHLISHGADGNVELGSGKLNFDTLIKQAAQIKAWGDALTDDADLLIYGCDVAATPDGQAMLNALSNLTGADVAASDDLTGSAKLGGDWTFEYHNGSIETQTIVLSPTQEKWFGVLNSASLNPTGDTYIMFKSPNDANNFGTSSNLIVDRETTDVQRALFQFDLSSIPIGSTITGATLKLQSTQIGGTLNISVYEVTQAWSEGTGSGTAGAANWTQRQSGTNWTTAGGTFNSTAVATLNTNVTGQHTWDITSLVQAWFNGTKTNSGLMVASPDTGGNRTATYDSREGTTPPVLQISFTPPTSTAPVISGLAGDSQAYTTGSGAVIIDQGGSVSIIDGDSPDFNTGTLTVSFAAGSDPAEDVLSIRNQGTGAGQMGLSGANVTYGGTTIGTYTGGSSGTPLVITLNANANTTNTAALIQNVSYQNTDAVSPTGGARTVRFVLSDGDGGTSANYDATVGISGTYVVTNTNDSGAGSLRQAILNANANPAADTITFNIAGTGVHTITPATALPTITGQVTIDATTDDSFAANGSRPAVILDGNNLAAPGLELTSSADGSTIRGFVIRDFAGDGIAINIGSDGNTIVGNYIGSLLADGSTAGVGEANANAGIYVEGANNTIGGLTAADRNVISGNADGVLLSGASATGNLVVGNYIGTNAAGSSAIGNATDGVAIQSGASSNTVGGSVVGARNIISGNLDDGVDVKDGTSRFNVVRGNYIGTDVTGTLALGNTSQGIDTSASAQDLTIGGINPGDGNLVAFNGGSGVRVFGSATTGVSVLGNTVRANSGIGINLHTDGVTLNDSGDTDTGPNGYQNFPVLSSADANATGTTVVGTLNSNTGTSYRIEFYANRPSLADGTGYGEGERYLGFTTVTTNGSGNASFNTTLAGAWVNRGDKITATATVDLGGGNYGSTSEFGANITATSTGIIVVDTTSDVADGTTTSITNLGNNRGADGRISLREAIIAANNTANGGTPDKIVFAIPAALSGGVHTINVGVAGLPTVTQAVIIDGTTEPDFAGTPMVELNGGNLGSLVKGITLGGNSSGSTIRGLIINRFTGTGIEINGGATSNNHTIQGNWIGLNATGTAAAANGNMGIYGLNSTGNLIGGATAAQRNVISGNAQQGVFFDNVDNSTISGNYIGTNAAGTGDVTGTGANTLQSGVFLHNGSNGNVVGGTSAVARNVISGNNHYGVEILTSSQNNLVQGNYIGTDVTGLVALGNTNGGMSFWGAGTGNVIGGGAAGAGNVIAANGTGVLVGSASSGATIQGNYIGVAADGVTLMGNTAIGVDIQGNSINTLVGSDNNGTNDAGERNVIAGNSVGVSVADASTTGNAILSNSIYGNTGLGIDLGTTGVTANDTGDGDTGPNRLQNFPVMTTARTDGSTQLMITGSLNSTANSYYRIEFFANASQDGTGHGEGQRYLGFANAMTDGSGNATINATISATVGVGEFISATATKSDNTYSTFTDTSEFAQNVVATAPNAAPVLDPAYDLVANPQIEDAGAPVGNVGQGFGADFAAYPGITDADAGDPRGVAIVAADQTHGTWWYSVNLGATWQTLGAVSNTSARLLGANTGALVYFQPDPDYNGTLPAAVTIRAWDQTSGVNGGLADTSVNGSSTAFSSATDTLSFEVTAVNDAPVLSVASSLNPQTEDVFNSIGTLVSTLASGATDVDAGALKGLAITGVDNSHGTWQYTLDGTNWLDIGNVSITSARLLPSDALARIRFVPNADWNGNTGLTMYKAWDQTSGTAGGLADASVNGGSTAFSFGTSGTALTVSAVNDAPTALAGSVVLASVPEDSSNPAGATASSLFAGVFSDAADQVTGGSSANAFAGVAVVANAANGSTQGSWQWFDGGSWVNVGTSVSTSSALTLAPTTLLRFLPVADYNGSPGALGVRLIDSSGGAVTSGATLAVGSGGGSSRFSSAANQVSLGTSITAVNDAPAVTTSGGALAYTENQAASAIDAGLTVSDIDSTNLSGATVTISANYVNGQDVLGFTDQLGITGNWNAGAGILTLTGTTTVANYQTALRSVSYANTSDDPSVLARTISVVVSDGGLPSSAATRDIAVSAVNDPPVVFAPAAIAVIEDLPSPIAGIVVYDVDAGGGSVTATFTVSSGTLSASSGGGVVVGGSASALTLTGSISNLNAFIGANSLSFTTALDDTSAVTLGVSLNDAGNSGSGGPLSSGVTNVTLNVTPVDDTAPVANADAISVAEGGTATTLVGGATSVMANDGGLSDTPVNVSVVSGPAHASAFTLNADGSFSYTHDGSENFSDSFSYQLTDNDGQTSTATVSITISPVSDATPVANADAIAVAEGGTATSLVGGATNVKTNDTGLSDTPVNVSLVTDVSHGSLTLNADGPPVSWFSASHRLTDNDGETSTATVSITITPVSDTTPVANADAISVAEGGTATSLVGGATNVKTARDPGPGPARHRPVTARAHGSLTSTPTAPSAVHGYGSENFSDSFSYRLTDNDGETSTATVSITITPVSDTTPVANADAISVAEGGTATSLLGGATNVKTNDTGLTDTPVNVSLVTDVAHGTLTLNADGSFSYTHDGSENFSDSFSYRLTDNDGQSSTATVSITISPVSDTTPVANADAIAVAEGGTATSLVGGATNVKTNDTGLTDTPVNVSLVTDVAHGSLTLNADGTFSYTHDGSENFSDSFSYRLTDNDGQSSDATVSITISPVSDTTPVASDDAISVAEGGTATSLVGGATSVMANDSGLSDTPVNVSLVTDVAHGSLTLNADGTFSYTHDGSENFSDSFSYRLTDNDGQSSDATVSITISPVSDTTPVASDDAISVAEGGTATSLVGGATSVMANDSGLTDTPVNVSLVTDVAHGSLTLNADGTFSYVHDGSENFSDSFSYRLTDNDGQTSTATVSITISPVSDTTPVASDDAISVAEGGTATTLVGGAANVKTNDTGLADSPVNVSLVTDVAHGTLTLNADGTFSYTHDGSENFSDSFSYRLTDNDGQTSTATVNITITPVSDTTPVASDDAISVAEGGTATTLVGGATNVKTNDTGLADSPVNVSLVSDVSHGTLTLNADGSFSYTHDGSENFSDSFSYRLTDNDGQTSTATVSITISPVSDTTPVASDDAIAVAEGGTATSLVGGATNVMANDGGLSDTPVNVSLVTNVTHGTLTLNADGSFSYTHDGSENFSDSFSYRLTDNDGQTSTATVSITISPVSDTTPVAFDDAISVAEGGTATTLVGGATSVMANDGGLSDTPVNVSVVSGPAHASAFTLNADGSFSYTHDGSENFSDSFSYQLTDNDGQTSTATVSITISPVSDATPVANADAIAVAEGGTATSLVGGATNVKTNDTGLSDTPVNVSLVTDVSHGSLTLNADGTFSYVHDGSENFSDSFSYRLTDNDGETSTATVSITITPVSDTTPVANADAISVAEGGTATSLLGGATNVKTNDTGLADSPVNVSLVSDVSHGTLTLNADGTFSYTHDGSENFSDSFSYRLTDNDGQTSTATVSITITPVSDTTPVANADAISVAEGGTATSLVGGATNVKTNDTGLADSPVNVSLVSDVSHGTLTLNADGTFSYLHDGSENFSDSFSYRLTDNDGQTSDATVSITISPVSDTTPVAFDDAISVAEGGTATSLVGGATNVKTNDTGLTDTPVNVSLVTDVAHGTLTLNADGSFSYTHDGSENFSDSFSYRLTDNDGQSSTATVSITISPVSDTTPVANADAIAVAEGGTATSLVGGAASVMANDTGLSDTPVNVSLVTDVSHGSLTLNADGSFSYTHDGSENFSDSFSYRLTDNDGQTSTATVSITISPVSDTTPAANADAISVAEGGTATTLVGGATNVKTNDTGLSDTPVNVSVVSGPAHASAFTLNADGSFSYTHDGSENFSDSFSYQLTDNDGQSSTATVSITISPVSDTTPVASDDAISVAEGGTATSLVGGAASVMANDGGLSDTPVNVSVVSGPAHASAFTLNADGSFSYTHDGSENFSDSFSYQLTDNDGQSSDATVSITISPVSDTTPVASDDAISVAEGGTATTLVGGAMNVKTNDTGLSDTPVNVSLVTDVSHGSLTLNADGTFSYVHDGSENFSDSFSYRLTDNDGQSSTATVSITISPVSDTTPVANADAIAVAEGGTATSLVGGATNVKTNDTGLTDTPVNVSLVTDVAHGTLTLNADGSFSYLHDGSENFSDSFSYRLTDNDGQTSDATVSITISPVSDATPVANADAISVAEGGTATSLLGGATNVKTNDTGLADSPVNVSLVSDVSHGTLTLNADGTFSYLHDGSENFSDSFSYRLTDNDGQTSDATVSITISPVSDTTPVAFDDAISVAEGGTATTLVGGATSVMANDGGLSDTPVNVSVVSGPAHASAFTLNADGSFSYTHDGSENFSDSFSYQLTDNDGQTSTATVSITISPVSDATPVANADAIAVAEGGTATSLVGGATNVKTNDTGLSDTPVNVSLVTDVSHGSLTLNADGSFSYVHDGSENFSDSFSYRLTDNDGETSTATVSITITPVSDTTPVANADAISVAEGGTATSLVGGATNVKTNDMGLSDTPVNVSLVSDVSHGTLTLNADGSFSYTHDGSENFSDSFSYRLTDNDGQVSEATVNITITPVSDNAPVITSSSHLTVTENTRTVLTVTSLDLDGDAPIYGIAGGADAARFTIDANTGVLGFLAAPDYENPSDFGGDNVYDVIVRVSDGTLSDTQAIAVTVTDIDESDIGPVQDRDGAPNAVVENAPSGTAVGITAVAVDPDGSAVSYSLDDNAGGRFSIDPDSGVVMVADGSLLDYESMAAHTIVVRATSTDGSFSTQSFTNALDDANEFAIGGVTDVNVASNAVDELSPAGTLIGVTAFASDADGSNHAVTYSLDDDAGGVFAIDPASGIITVAQGSSLGYATGQSPTITVRATSADGSFSTLTMAVEISRVGRNVIGTDLLPAGGGDMPGAGAADGSSGTAGGGVAGTEIARPSGDSKGVPSAAFSLEQSATTQRQTDGWILVADRQPDLPEALGRHAPVVAAPTPDRGTRIEMVELNEQDDGILRLLSLMQTNQRTGASPQALEEIELAVEHEAEQVGNDGGLDIQVDAVRVNGLTLTVGVVWWALRISGLAAGVAASLPFWRQIDVLSILPDSETDQPRWGEDADSEARREESAVAEVFGASR</sequence>
<dbReference type="EMBL" id="JADJEV010000003">
    <property type="protein sequence ID" value="MBK6973391.1"/>
    <property type="molecule type" value="Genomic_DNA"/>
</dbReference>
<evidence type="ECO:0000313" key="4">
    <source>
        <dbReference type="Proteomes" id="UP000807785"/>
    </source>
</evidence>
<dbReference type="InterPro" id="IPR025592">
    <property type="entry name" value="DUF4347"/>
</dbReference>
<evidence type="ECO:0000256" key="1">
    <source>
        <dbReference type="SAM" id="MobiDB-lite"/>
    </source>
</evidence>
<dbReference type="InterPro" id="IPR010221">
    <property type="entry name" value="VCBS_dom"/>
</dbReference>
<protein>
    <submittedName>
        <fullName evidence="3">Tandem-95 repeat protein</fullName>
    </submittedName>
</protein>
<dbReference type="GO" id="GO:0016020">
    <property type="term" value="C:membrane"/>
    <property type="evidence" value="ECO:0007669"/>
    <property type="project" value="InterPro"/>
</dbReference>
<accession>A0A9D7HRE0</accession>
<dbReference type="GO" id="GO:0007156">
    <property type="term" value="P:homophilic cell adhesion via plasma membrane adhesion molecules"/>
    <property type="evidence" value="ECO:0007669"/>
    <property type="project" value="InterPro"/>
</dbReference>
<feature type="domain" description="Cadherin" evidence="2">
    <location>
        <begin position="2320"/>
        <end position="2422"/>
    </location>
</feature>
<dbReference type="GO" id="GO:0005509">
    <property type="term" value="F:calcium ion binding"/>
    <property type="evidence" value="ECO:0007669"/>
    <property type="project" value="InterPro"/>
</dbReference>
<feature type="domain" description="Cadherin" evidence="2">
    <location>
        <begin position="4717"/>
        <end position="4820"/>
    </location>
</feature>
<dbReference type="InterPro" id="IPR051561">
    <property type="entry name" value="FRAS1_ECM"/>
</dbReference>
<gene>
    <name evidence="3" type="ORF">IPH26_10755</name>
</gene>
<proteinExistence type="predicted"/>
<dbReference type="PANTHER" id="PTHR45739">
    <property type="entry name" value="MATRIX PROTEIN, PUTATIVE-RELATED"/>
    <property type="match status" value="1"/>
</dbReference>
<feature type="domain" description="Cadherin" evidence="2">
    <location>
        <begin position="4014"/>
        <end position="4116"/>
    </location>
</feature>
<dbReference type="Gene3D" id="2.60.120.970">
    <property type="match status" value="1"/>
</dbReference>
<feature type="region of interest" description="Disordered" evidence="1">
    <location>
        <begin position="2535"/>
        <end position="2575"/>
    </location>
</feature>
<feature type="domain" description="Cadherin" evidence="2">
    <location>
        <begin position="2207"/>
        <end position="2321"/>
    </location>
</feature>
<dbReference type="InterPro" id="IPR015919">
    <property type="entry name" value="Cadherin-like_sf"/>
</dbReference>
<dbReference type="Pfam" id="PF17963">
    <property type="entry name" value="Big_9"/>
    <property type="match status" value="23"/>
</dbReference>
<feature type="compositionally biased region" description="Basic and acidic residues" evidence="1">
    <location>
        <begin position="5228"/>
        <end position="5245"/>
    </location>
</feature>
<dbReference type="Gene3D" id="2.60.40.3440">
    <property type="match status" value="7"/>
</dbReference>
<feature type="domain" description="Cadherin" evidence="2">
    <location>
        <begin position="4933"/>
        <end position="5034"/>
    </location>
</feature>
<dbReference type="SMART" id="SM00112">
    <property type="entry name" value="CA"/>
    <property type="match status" value="3"/>
</dbReference>
<dbReference type="Pfam" id="PF14252">
    <property type="entry name" value="DUF4347"/>
    <property type="match status" value="1"/>
</dbReference>
<reference evidence="3" key="1">
    <citation type="submission" date="2020-10" db="EMBL/GenBank/DDBJ databases">
        <title>Connecting structure to function with the recovery of over 1000 high-quality activated sludge metagenome-assembled genomes encoding full-length rRNA genes using long-read sequencing.</title>
        <authorList>
            <person name="Singleton C.M."/>
            <person name="Petriglieri F."/>
            <person name="Kristensen J.M."/>
            <person name="Kirkegaard R.H."/>
            <person name="Michaelsen T.Y."/>
            <person name="Andersen M.H."/>
            <person name="Karst S.M."/>
            <person name="Dueholm M.S."/>
            <person name="Nielsen P.H."/>
            <person name="Albertsen M."/>
        </authorList>
    </citation>
    <scope>NUCLEOTIDE SEQUENCE</scope>
    <source>
        <strain evidence="3">Bjer_18-Q3-R1-45_BAT3C.347</strain>
    </source>
</reference>
<dbReference type="PANTHER" id="PTHR45739:SF8">
    <property type="entry name" value="FRAS1-RELATED EXTRACELLULAR MATRIX PROTEIN 1"/>
    <property type="match status" value="1"/>
</dbReference>
<dbReference type="Pfam" id="PF00028">
    <property type="entry name" value="Cadherin"/>
    <property type="match status" value="1"/>
</dbReference>
<dbReference type="Gene3D" id="2.60.40.60">
    <property type="entry name" value="Cadherins"/>
    <property type="match status" value="3"/>
</dbReference>
<feature type="domain" description="Cadherin" evidence="2">
    <location>
        <begin position="3318"/>
        <end position="3414"/>
    </location>
</feature>
<feature type="region of interest" description="Disordered" evidence="1">
    <location>
        <begin position="5226"/>
        <end position="5255"/>
    </location>
</feature>
<comment type="caution">
    <text evidence="3">The sequence shown here is derived from an EMBL/GenBank/DDBJ whole genome shotgun (WGS) entry which is preliminary data.</text>
</comment>
<dbReference type="NCBIfam" id="NF012209">
    <property type="entry name" value="LEPR-8K"/>
    <property type="match status" value="1"/>
</dbReference>
<name>A0A9D7HRE0_9PROT</name>
<evidence type="ECO:0000259" key="2">
    <source>
        <dbReference type="PROSITE" id="PS50268"/>
    </source>
</evidence>
<dbReference type="InterPro" id="IPR053786">
    <property type="entry name" value="LEPRxLL_CS"/>
</dbReference>
<dbReference type="SUPFAM" id="SSF49313">
    <property type="entry name" value="Cadherin-like"/>
    <property type="match status" value="3"/>
</dbReference>
<dbReference type="NCBIfam" id="NF012211">
    <property type="entry name" value="tand_rpt_95"/>
    <property type="match status" value="22"/>
</dbReference>
<dbReference type="PROSITE" id="PS50268">
    <property type="entry name" value="CADHERIN_2"/>
    <property type="match status" value="9"/>
</dbReference>
<dbReference type="InterPro" id="IPR002126">
    <property type="entry name" value="Cadherin-like_dom"/>
</dbReference>
<feature type="region of interest" description="Disordered" evidence="1">
    <location>
        <begin position="5037"/>
        <end position="5072"/>
    </location>
</feature>
<evidence type="ECO:0000313" key="3">
    <source>
        <dbReference type="EMBL" id="MBK6973391.1"/>
    </source>
</evidence>